<name>A0ABU6UPU6_9FABA</name>
<dbReference type="Proteomes" id="UP001341840">
    <property type="component" value="Unassembled WGS sequence"/>
</dbReference>
<evidence type="ECO:0000256" key="1">
    <source>
        <dbReference type="SAM" id="MobiDB-lite"/>
    </source>
</evidence>
<keyword evidence="3" id="KW-1185">Reference proteome</keyword>
<proteinExistence type="predicted"/>
<protein>
    <submittedName>
        <fullName evidence="2">Uncharacterized protein</fullName>
    </submittedName>
</protein>
<evidence type="ECO:0000313" key="3">
    <source>
        <dbReference type="Proteomes" id="UP001341840"/>
    </source>
</evidence>
<reference evidence="2 3" key="1">
    <citation type="journal article" date="2023" name="Plants (Basel)">
        <title>Bridging the Gap: Combining Genomics and Transcriptomics Approaches to Understand Stylosanthes scabra, an Orphan Legume from the Brazilian Caatinga.</title>
        <authorList>
            <person name="Ferreira-Neto J.R.C."/>
            <person name="da Silva M.D."/>
            <person name="Binneck E."/>
            <person name="de Melo N.F."/>
            <person name="da Silva R.H."/>
            <person name="de Melo A.L.T.M."/>
            <person name="Pandolfi V."/>
            <person name="Bustamante F.O."/>
            <person name="Brasileiro-Vidal A.C."/>
            <person name="Benko-Iseppon A.M."/>
        </authorList>
    </citation>
    <scope>NUCLEOTIDE SEQUENCE [LARGE SCALE GENOMIC DNA]</scope>
    <source>
        <tissue evidence="2">Leaves</tissue>
    </source>
</reference>
<feature type="region of interest" description="Disordered" evidence="1">
    <location>
        <begin position="33"/>
        <end position="54"/>
    </location>
</feature>
<feature type="non-terminal residue" evidence="2">
    <location>
        <position position="54"/>
    </location>
</feature>
<gene>
    <name evidence="2" type="ORF">PIB30_078599</name>
</gene>
<dbReference type="EMBL" id="JASCZI010121919">
    <property type="protein sequence ID" value="MED6163307.1"/>
    <property type="molecule type" value="Genomic_DNA"/>
</dbReference>
<organism evidence="2 3">
    <name type="scientific">Stylosanthes scabra</name>
    <dbReference type="NCBI Taxonomy" id="79078"/>
    <lineage>
        <taxon>Eukaryota</taxon>
        <taxon>Viridiplantae</taxon>
        <taxon>Streptophyta</taxon>
        <taxon>Embryophyta</taxon>
        <taxon>Tracheophyta</taxon>
        <taxon>Spermatophyta</taxon>
        <taxon>Magnoliopsida</taxon>
        <taxon>eudicotyledons</taxon>
        <taxon>Gunneridae</taxon>
        <taxon>Pentapetalae</taxon>
        <taxon>rosids</taxon>
        <taxon>fabids</taxon>
        <taxon>Fabales</taxon>
        <taxon>Fabaceae</taxon>
        <taxon>Papilionoideae</taxon>
        <taxon>50 kb inversion clade</taxon>
        <taxon>dalbergioids sensu lato</taxon>
        <taxon>Dalbergieae</taxon>
        <taxon>Pterocarpus clade</taxon>
        <taxon>Stylosanthes</taxon>
    </lineage>
</organism>
<accession>A0ABU6UPU6</accession>
<sequence>MARMRHLHRAGARLLLSWSLRNGVARTRHLGRATAPPKKSFLNKKGGRGCAMQR</sequence>
<evidence type="ECO:0000313" key="2">
    <source>
        <dbReference type="EMBL" id="MED6163307.1"/>
    </source>
</evidence>
<comment type="caution">
    <text evidence="2">The sequence shown here is derived from an EMBL/GenBank/DDBJ whole genome shotgun (WGS) entry which is preliminary data.</text>
</comment>